<organism evidence="1">
    <name type="scientific">Timema shepardi</name>
    <name type="common">Walking stick</name>
    <dbReference type="NCBI Taxonomy" id="629360"/>
    <lineage>
        <taxon>Eukaryota</taxon>
        <taxon>Metazoa</taxon>
        <taxon>Ecdysozoa</taxon>
        <taxon>Arthropoda</taxon>
        <taxon>Hexapoda</taxon>
        <taxon>Insecta</taxon>
        <taxon>Pterygota</taxon>
        <taxon>Neoptera</taxon>
        <taxon>Polyneoptera</taxon>
        <taxon>Phasmatodea</taxon>
        <taxon>Timematodea</taxon>
        <taxon>Timematoidea</taxon>
        <taxon>Timematidae</taxon>
        <taxon>Timema</taxon>
    </lineage>
</organism>
<sequence length="17" mass="2094">MYHLPPAVQQQQRQEQL</sequence>
<reference evidence="1" key="1">
    <citation type="submission" date="2020-11" db="EMBL/GenBank/DDBJ databases">
        <authorList>
            <person name="Tran Van P."/>
        </authorList>
    </citation>
    <scope>NUCLEOTIDE SEQUENCE</scope>
</reference>
<accession>A0A7R9B1K6</accession>
<protein>
    <submittedName>
        <fullName evidence="1">Uncharacterized protein</fullName>
    </submittedName>
</protein>
<gene>
    <name evidence="1" type="ORF">TSIB3V08_LOCUS8263</name>
</gene>
<evidence type="ECO:0000313" key="1">
    <source>
        <dbReference type="EMBL" id="CAD7264203.1"/>
    </source>
</evidence>
<dbReference type="AlphaFoldDB" id="A0A7R9B1K6"/>
<proteinExistence type="predicted"/>
<dbReference type="EMBL" id="OC004186">
    <property type="protein sequence ID" value="CAD7264203.1"/>
    <property type="molecule type" value="Genomic_DNA"/>
</dbReference>
<name>A0A7R9B1K6_TIMSH</name>